<organism evidence="1">
    <name type="scientific">Rhizophora mucronata</name>
    <name type="common">Asiatic mangrove</name>
    <dbReference type="NCBI Taxonomy" id="61149"/>
    <lineage>
        <taxon>Eukaryota</taxon>
        <taxon>Viridiplantae</taxon>
        <taxon>Streptophyta</taxon>
        <taxon>Embryophyta</taxon>
        <taxon>Tracheophyta</taxon>
        <taxon>Spermatophyta</taxon>
        <taxon>Magnoliopsida</taxon>
        <taxon>eudicotyledons</taxon>
        <taxon>Gunneridae</taxon>
        <taxon>Pentapetalae</taxon>
        <taxon>rosids</taxon>
        <taxon>fabids</taxon>
        <taxon>Malpighiales</taxon>
        <taxon>Rhizophoraceae</taxon>
        <taxon>Rhizophora</taxon>
    </lineage>
</organism>
<dbReference type="EMBL" id="GGEC01067806">
    <property type="protein sequence ID" value="MBX48290.1"/>
    <property type="molecule type" value="Transcribed_RNA"/>
</dbReference>
<name>A0A2P2P0K4_RHIMU</name>
<protein>
    <submittedName>
        <fullName evidence="1">Uncharacterized protein</fullName>
    </submittedName>
</protein>
<sequence length="43" mass="5165">MPSDDTYCWRSTFLLFKTIEHDFQMGLIYRSLCIQQNACFGRK</sequence>
<evidence type="ECO:0000313" key="1">
    <source>
        <dbReference type="EMBL" id="MBX48290.1"/>
    </source>
</evidence>
<proteinExistence type="predicted"/>
<dbReference type="AlphaFoldDB" id="A0A2P2P0K4"/>
<reference evidence="1" key="1">
    <citation type="submission" date="2018-02" db="EMBL/GenBank/DDBJ databases">
        <title>Rhizophora mucronata_Transcriptome.</title>
        <authorList>
            <person name="Meera S.P."/>
            <person name="Sreeshan A."/>
            <person name="Augustine A."/>
        </authorList>
    </citation>
    <scope>NUCLEOTIDE SEQUENCE</scope>
    <source>
        <tissue evidence="1">Leaf</tissue>
    </source>
</reference>
<accession>A0A2P2P0K4</accession>